<keyword evidence="3" id="KW-1185">Reference proteome</keyword>
<evidence type="ECO:0000313" key="3">
    <source>
        <dbReference type="Proteomes" id="UP000006055"/>
    </source>
</evidence>
<gene>
    <name evidence="2" type="ordered locus">Desti_3194</name>
</gene>
<evidence type="ECO:0000259" key="1">
    <source>
        <dbReference type="Pfam" id="PF01590"/>
    </source>
</evidence>
<dbReference type="EMBL" id="CP003360">
    <property type="protein sequence ID" value="AFM25855.1"/>
    <property type="molecule type" value="Genomic_DNA"/>
</dbReference>
<name>I4C8G4_DESTA</name>
<dbReference type="AlphaFoldDB" id="I4C8G4"/>
<dbReference type="KEGG" id="dti:Desti_3194"/>
<accession>I4C8G4</accession>
<dbReference type="HOGENOM" id="CLU_018532_0_0_7"/>
<feature type="domain" description="GAF" evidence="1">
    <location>
        <begin position="278"/>
        <end position="391"/>
    </location>
</feature>
<dbReference type="Proteomes" id="UP000006055">
    <property type="component" value="Chromosome"/>
</dbReference>
<dbReference type="Gene3D" id="3.30.450.40">
    <property type="match status" value="1"/>
</dbReference>
<dbReference type="RefSeq" id="WP_014810992.1">
    <property type="nucleotide sequence ID" value="NC_018025.1"/>
</dbReference>
<protein>
    <submittedName>
        <fullName evidence="2">GAF domain-containing protein</fullName>
    </submittedName>
</protein>
<dbReference type="OrthoDB" id="627374at2"/>
<reference evidence="3" key="1">
    <citation type="submission" date="2012-06" db="EMBL/GenBank/DDBJ databases">
        <title>Complete sequence of chromosome of Desulfomonile tiedjei DSM 6799.</title>
        <authorList>
            <person name="Lucas S."/>
            <person name="Copeland A."/>
            <person name="Lapidus A."/>
            <person name="Glavina del Rio T."/>
            <person name="Dalin E."/>
            <person name="Tice H."/>
            <person name="Bruce D."/>
            <person name="Goodwin L."/>
            <person name="Pitluck S."/>
            <person name="Peters L."/>
            <person name="Ovchinnikova G."/>
            <person name="Zeytun A."/>
            <person name="Lu M."/>
            <person name="Kyrpides N."/>
            <person name="Mavromatis K."/>
            <person name="Ivanova N."/>
            <person name="Brettin T."/>
            <person name="Detter J.C."/>
            <person name="Han C."/>
            <person name="Larimer F."/>
            <person name="Land M."/>
            <person name="Hauser L."/>
            <person name="Markowitz V."/>
            <person name="Cheng J.-F."/>
            <person name="Hugenholtz P."/>
            <person name="Woyke T."/>
            <person name="Wu D."/>
            <person name="Spring S."/>
            <person name="Schroeder M."/>
            <person name="Brambilla E."/>
            <person name="Klenk H.-P."/>
            <person name="Eisen J.A."/>
        </authorList>
    </citation>
    <scope>NUCLEOTIDE SEQUENCE [LARGE SCALE GENOMIC DNA]</scope>
    <source>
        <strain evidence="3">ATCC 49306 / DSM 6799 / DCB-1</strain>
    </source>
</reference>
<organism evidence="2 3">
    <name type="scientific">Desulfomonile tiedjei (strain ATCC 49306 / DSM 6799 / DCB-1)</name>
    <dbReference type="NCBI Taxonomy" id="706587"/>
    <lineage>
        <taxon>Bacteria</taxon>
        <taxon>Pseudomonadati</taxon>
        <taxon>Thermodesulfobacteriota</taxon>
        <taxon>Desulfomonilia</taxon>
        <taxon>Desulfomonilales</taxon>
        <taxon>Desulfomonilaceae</taxon>
        <taxon>Desulfomonile</taxon>
    </lineage>
</organism>
<evidence type="ECO:0000313" key="2">
    <source>
        <dbReference type="EMBL" id="AFM25855.1"/>
    </source>
</evidence>
<dbReference type="Pfam" id="PF01590">
    <property type="entry name" value="GAF"/>
    <property type="match status" value="1"/>
</dbReference>
<dbReference type="STRING" id="706587.Desti_3194"/>
<dbReference type="eggNOG" id="COG2203">
    <property type="taxonomic scope" value="Bacteria"/>
</dbReference>
<dbReference type="PATRIC" id="fig|706587.4.peg.3633"/>
<dbReference type="SUPFAM" id="SSF55781">
    <property type="entry name" value="GAF domain-like"/>
    <property type="match status" value="1"/>
</dbReference>
<sequence length="794" mass="89884">METTLRDYPFRCVLNLKPLVDFWEQCTGAGCGKDVSHSAGFREPLMQIPILLEPIENLADLEPHRQLVSYLMDAVFPRALWDTEAMAAAVPFTLSPFLASPNFEGLLLNGDRSYRGHPCLAPDEYVRKRILRAYFFILKNCYGIEEGIDIPEIHVVPDPETGLDRYFSLTLNTRFVEIHRVGAPEILTPEQRETILANLNQPEVLRQVLPPEQFEFRGFVAIKAMEVTDQKVLAALDRDLIDKDSFISEPGFARLQQRLRTLFRMPDLTSSLAACLEDRVLLLNTGCHMVCNCIFTASRHVEAEVFDGSVFDRAMENGRILRVPDLAAEASLTTVDMDLLEGGLRSLMVVPLHYQEELIGTVALGAQHPDAFRPTHEMLADQLVPRFSMALARSLDELHKNVESVIKQKCTAVHPTVEWRFRKAVLEHLESAQKGEASELEPIVFREVYPLYGTSDIRGSSHARNAGIREDMTNHLSLALAVVHAASEVRRLPILDELAFQIVAHLDRVSDTFTTGDEAAILGFIHSQVEPLFKRFRELGGRVADAIEAYRTAIDSEKGTVYNKRRDFEESVSLFNERMSAYLDAEEAEAQAIFPHYFDKHQTDGIDYVVYMGASMMETGEFDELFVRNLRIWQLMVACGLAWHTEQLNGSLKVPLETTHLILVNHNPLAIRFRFDEKRFDVDGAYNVAHEIIRSRIDKATIREGTERLTQPGKISIVYSRLEEEREMRLHVAFLQYGGFLNDDLEEMELDDLPDVKGMKALRVGVNLRSSALADRLQRVMDSLAQSAPLAITC</sequence>
<proteinExistence type="predicted"/>
<dbReference type="InterPro" id="IPR029016">
    <property type="entry name" value="GAF-like_dom_sf"/>
</dbReference>
<dbReference type="InterPro" id="IPR003018">
    <property type="entry name" value="GAF"/>
</dbReference>